<evidence type="ECO:0000313" key="1">
    <source>
        <dbReference type="EMBL" id="KAK9872380.1"/>
    </source>
</evidence>
<dbReference type="EMBL" id="JARQZJ010000011">
    <property type="protein sequence ID" value="KAK9872380.1"/>
    <property type="molecule type" value="Genomic_DNA"/>
</dbReference>
<name>A0AAW1TPX2_9CUCU</name>
<keyword evidence="2" id="KW-1185">Reference proteome</keyword>
<gene>
    <name evidence="1" type="ORF">WA026_017840</name>
</gene>
<dbReference type="Proteomes" id="UP001431783">
    <property type="component" value="Unassembled WGS sequence"/>
</dbReference>
<comment type="caution">
    <text evidence="1">The sequence shown here is derived from an EMBL/GenBank/DDBJ whole genome shotgun (WGS) entry which is preliminary data.</text>
</comment>
<dbReference type="AlphaFoldDB" id="A0AAW1TPX2"/>
<protein>
    <submittedName>
        <fullName evidence="1">Uncharacterized protein</fullName>
    </submittedName>
</protein>
<accession>A0AAW1TPX2</accession>
<organism evidence="1 2">
    <name type="scientific">Henosepilachna vigintioctopunctata</name>
    <dbReference type="NCBI Taxonomy" id="420089"/>
    <lineage>
        <taxon>Eukaryota</taxon>
        <taxon>Metazoa</taxon>
        <taxon>Ecdysozoa</taxon>
        <taxon>Arthropoda</taxon>
        <taxon>Hexapoda</taxon>
        <taxon>Insecta</taxon>
        <taxon>Pterygota</taxon>
        <taxon>Neoptera</taxon>
        <taxon>Endopterygota</taxon>
        <taxon>Coleoptera</taxon>
        <taxon>Polyphaga</taxon>
        <taxon>Cucujiformia</taxon>
        <taxon>Coccinelloidea</taxon>
        <taxon>Coccinellidae</taxon>
        <taxon>Epilachninae</taxon>
        <taxon>Epilachnini</taxon>
        <taxon>Henosepilachna</taxon>
    </lineage>
</organism>
<evidence type="ECO:0000313" key="2">
    <source>
        <dbReference type="Proteomes" id="UP001431783"/>
    </source>
</evidence>
<proteinExistence type="predicted"/>
<reference evidence="1 2" key="1">
    <citation type="submission" date="2023-03" db="EMBL/GenBank/DDBJ databases">
        <title>Genome insight into feeding habits of ladybird beetles.</title>
        <authorList>
            <person name="Li H.-S."/>
            <person name="Huang Y.-H."/>
            <person name="Pang H."/>
        </authorList>
    </citation>
    <scope>NUCLEOTIDE SEQUENCE [LARGE SCALE GENOMIC DNA]</scope>
    <source>
        <strain evidence="1">SYSU_2023b</strain>
        <tissue evidence="1">Whole body</tissue>
    </source>
</reference>
<sequence>MRIEMDRFFSDYHEAQNRFRKVTNSQPEYDPLAEKNQYLEDIIRKLIEEYDLAFPELDSEDFFKILIRADYISIKEELINRFYSRLCIIFLPKYFFCDIMENLSRLELFPQVKFYLAKGLLAVCPIRPLKKGNDLIFGISNEREIRSKLNFENISLAMNTMKNFDSELTEFTVRCLWFLLRLLNFKGLRLNGLYLNENNIVILSKELRIESLSLCECGPYVNIIQRHNTGEMLSHLTELDISYIDIETTTLEKIRLLPLKILNLSRSIKNSKRNHNVIQTNIDVLWEAGTLKNTIQVLDVSMNDLTRTNLEKILTSQVIELDISKFLTFYRVNFSSLVLPNTLKALKAVYNETNLDDFHKICESSIESIEIDLCGVDNIDHELELFTCKETFKSFKVFDGNISHHSKPYVRIL</sequence>